<dbReference type="SUPFAM" id="SSF144232">
    <property type="entry name" value="HIT/MYND zinc finger-like"/>
    <property type="match status" value="1"/>
</dbReference>
<dbReference type="Pfam" id="PF01753">
    <property type="entry name" value="zf-MYND"/>
    <property type="match status" value="1"/>
</dbReference>
<dbReference type="Gene3D" id="6.10.140.2220">
    <property type="match status" value="1"/>
</dbReference>
<protein>
    <recommendedName>
        <fullName evidence="5">MYND-type domain-containing protein</fullName>
    </recommendedName>
</protein>
<dbReference type="EMBL" id="AMGW01000004">
    <property type="protein sequence ID" value="EXJ58996.1"/>
    <property type="molecule type" value="Genomic_DNA"/>
</dbReference>
<dbReference type="InterPro" id="IPR002893">
    <property type="entry name" value="Znf_MYND"/>
</dbReference>
<keyword evidence="1" id="KW-0479">Metal-binding</keyword>
<dbReference type="HOGENOM" id="CLU_007974_0_1_1"/>
<dbReference type="AlphaFoldDB" id="W9W381"/>
<evidence type="ECO:0000256" key="2">
    <source>
        <dbReference type="ARBA" id="ARBA00022771"/>
    </source>
</evidence>
<evidence type="ECO:0000256" key="1">
    <source>
        <dbReference type="ARBA" id="ARBA00022723"/>
    </source>
</evidence>
<evidence type="ECO:0000313" key="6">
    <source>
        <dbReference type="EMBL" id="EXJ58996.1"/>
    </source>
</evidence>
<keyword evidence="7" id="KW-1185">Reference proteome</keyword>
<dbReference type="PROSITE" id="PS01360">
    <property type="entry name" value="ZF_MYND_1"/>
    <property type="match status" value="1"/>
</dbReference>
<dbReference type="GO" id="GO:0008270">
    <property type="term" value="F:zinc ion binding"/>
    <property type="evidence" value="ECO:0007669"/>
    <property type="project" value="UniProtKB-KW"/>
</dbReference>
<comment type="caution">
    <text evidence="6">The sequence shown here is derived from an EMBL/GenBank/DDBJ whole genome shotgun (WGS) entry which is preliminary data.</text>
</comment>
<gene>
    <name evidence="6" type="ORF">A1O7_06427</name>
</gene>
<feature type="domain" description="MYND-type" evidence="5">
    <location>
        <begin position="917"/>
        <end position="960"/>
    </location>
</feature>
<keyword evidence="2 4" id="KW-0863">Zinc-finger</keyword>
<sequence length="961" mass="106492">MVGSTEPFQSFHLATAYAPLTKDSPLRPAQSEGKDTTIIAKAAITAFRAWCKRFRSAGQSLSLRFTVSDALRFCQVLQTYKARSCANLPLWYRDVMHYEPLTLDAMQYPVDCSGIAAFDVINTSNLVDFIGCLNLLAATAPLLKNEGSTVYMELLLLRDESLHAYANDIMCGDIPTISALFGLNLIQYWSNVSTYSPYAECVLKALSDADAKCQGRSILMWKRANFNNIDFDPQELAQFVYQMSLRMFHHESKAAVRAKTWTQLFRHPAQHYTRAGFAIILKVIRENRVVDFGVFIEQLSTLLSDDRHLDMGPCYQHSLFVHLHQLCLFTPAMYTGNWDGTMLNLEASPLQKWLNIPATLHLTFVVSTPKMALFHKRVSAVTPELHVYQVTLRSSVTGQQHILPDIQLGIGSVRTTGIRHTETFTMRVELNSRDPDMVVSLLVPTCLVLQDADLSTVVLFHLIATPSSQRLGGGSDSDLLIHSLRLSDQDVFITKDPPNLAGYMLATGSESLSDNMSQMVTTSKAAPTVPRAPTVTFQAIFNSQRSRIQQLYTRVDLSSTKAADLLCSGAKVQIKQQSSFVVELLIGSGPSSFQQDIEVPLPLAVRASKLRIARAASYVEITAPVASNAWLSRRPESAFPISLRSGDPILDRLPYVHLDCLPILDTRDVEMMEWLNAHVGSMFSAREAKHFEQFEQFATSGGTTDDLRYNLKTILLDVLRNAAGFGVRPSPQIVAVGSGPPETGQNMFLLVSARALKLDLSSLSVVLDAAMVPAPILLPRPLRIKLLQHSAGMGIAWDIEQATFRAWNHAVAAFVERGREWEHGPGCEYAATGASIPLSVEAGKSPVCSCGLGKFPEDYMPELPFWKDIAKYCVRVAICPIYYSPLVEEMPDFTAGVGWVSEEQSTPENTDDVRPLCRSCKAEASAERKLLRCARCKAAQYCSKECLGRDWKEGGHKLKCV</sequence>
<keyword evidence="3" id="KW-0862">Zinc</keyword>
<dbReference type="OrthoDB" id="432970at2759"/>
<dbReference type="PROSITE" id="PS50865">
    <property type="entry name" value="ZF_MYND_2"/>
    <property type="match status" value="1"/>
</dbReference>
<evidence type="ECO:0000256" key="3">
    <source>
        <dbReference type="ARBA" id="ARBA00022833"/>
    </source>
</evidence>
<dbReference type="RefSeq" id="XP_007758619.1">
    <property type="nucleotide sequence ID" value="XM_007760429.1"/>
</dbReference>
<name>W9W381_9EURO</name>
<reference evidence="6 7" key="1">
    <citation type="submission" date="2013-03" db="EMBL/GenBank/DDBJ databases">
        <title>The Genome Sequence of Cladophialophora yegresii CBS 114405.</title>
        <authorList>
            <consortium name="The Broad Institute Genomics Platform"/>
            <person name="Cuomo C."/>
            <person name="de Hoog S."/>
            <person name="Gorbushina A."/>
            <person name="Walker B."/>
            <person name="Young S.K."/>
            <person name="Zeng Q."/>
            <person name="Gargeya S."/>
            <person name="Fitzgerald M."/>
            <person name="Haas B."/>
            <person name="Abouelleil A."/>
            <person name="Allen A.W."/>
            <person name="Alvarado L."/>
            <person name="Arachchi H.M."/>
            <person name="Berlin A.M."/>
            <person name="Chapman S.B."/>
            <person name="Gainer-Dewar J."/>
            <person name="Goldberg J."/>
            <person name="Griggs A."/>
            <person name="Gujja S."/>
            <person name="Hansen M."/>
            <person name="Howarth C."/>
            <person name="Imamovic A."/>
            <person name="Ireland A."/>
            <person name="Larimer J."/>
            <person name="McCowan C."/>
            <person name="Murphy C."/>
            <person name="Pearson M."/>
            <person name="Poon T.W."/>
            <person name="Priest M."/>
            <person name="Roberts A."/>
            <person name="Saif S."/>
            <person name="Shea T."/>
            <person name="Sisk P."/>
            <person name="Sykes S."/>
            <person name="Wortman J."/>
            <person name="Nusbaum C."/>
            <person name="Birren B."/>
        </authorList>
    </citation>
    <scope>NUCLEOTIDE SEQUENCE [LARGE SCALE GENOMIC DNA]</scope>
    <source>
        <strain evidence="6 7">CBS 114405</strain>
    </source>
</reference>
<dbReference type="Proteomes" id="UP000019473">
    <property type="component" value="Unassembled WGS sequence"/>
</dbReference>
<accession>W9W381</accession>
<proteinExistence type="predicted"/>
<dbReference type="GeneID" id="19181004"/>
<dbReference type="eggNOG" id="ENOG502SE9H">
    <property type="taxonomic scope" value="Eukaryota"/>
</dbReference>
<evidence type="ECO:0000259" key="5">
    <source>
        <dbReference type="PROSITE" id="PS50865"/>
    </source>
</evidence>
<evidence type="ECO:0000256" key="4">
    <source>
        <dbReference type="PROSITE-ProRule" id="PRU00134"/>
    </source>
</evidence>
<dbReference type="STRING" id="1182544.W9W381"/>
<organism evidence="6 7">
    <name type="scientific">Cladophialophora yegresii CBS 114405</name>
    <dbReference type="NCBI Taxonomy" id="1182544"/>
    <lineage>
        <taxon>Eukaryota</taxon>
        <taxon>Fungi</taxon>
        <taxon>Dikarya</taxon>
        <taxon>Ascomycota</taxon>
        <taxon>Pezizomycotina</taxon>
        <taxon>Eurotiomycetes</taxon>
        <taxon>Chaetothyriomycetidae</taxon>
        <taxon>Chaetothyriales</taxon>
        <taxon>Herpotrichiellaceae</taxon>
        <taxon>Cladophialophora</taxon>
    </lineage>
</organism>
<evidence type="ECO:0000313" key="7">
    <source>
        <dbReference type="Proteomes" id="UP000019473"/>
    </source>
</evidence>
<dbReference type="VEuPathDB" id="FungiDB:A1O7_06427"/>